<feature type="domain" description="Ketoreductase" evidence="4">
    <location>
        <begin position="6"/>
        <end position="197"/>
    </location>
</feature>
<dbReference type="SMART" id="SM00822">
    <property type="entry name" value="PKS_KR"/>
    <property type="match status" value="1"/>
</dbReference>
<sequence>MDIDGRTFLVTGGASGLGAATARALVARGGAVVLGDVDTEGGAALAAELGNAARFVRVDVSREADAREAVDTAFSAYGALHGAFNCAGVVASGRVLNKAGEPHDLDAFAKTVNVNLVGSFNVARLAAAAMADNAPGADGERGVIVNTASIAAYDGQIGQTAYAASKGGVAAMTLPLARDLSGRGIRVVTIAPGIFDTPMMASLPDKVRQSLAEQTPFPQRLGLPEEYASLALHLLTNVMLNGEVIRLDGAVRMGPR</sequence>
<dbReference type="PANTHER" id="PTHR43658:SF8">
    <property type="entry name" value="17-BETA-HYDROXYSTEROID DEHYDROGENASE 14-RELATED"/>
    <property type="match status" value="1"/>
</dbReference>
<protein>
    <submittedName>
        <fullName evidence="5">NAD(P)-dependent dehydrogenase, short-chain alcohol dehydrogenase family</fullName>
    </submittedName>
</protein>
<dbReference type="Gene3D" id="3.40.50.720">
    <property type="entry name" value="NAD(P)-binding Rossmann-like Domain"/>
    <property type="match status" value="1"/>
</dbReference>
<dbReference type="PRINTS" id="PR00081">
    <property type="entry name" value="GDHRDH"/>
</dbReference>
<evidence type="ECO:0000256" key="2">
    <source>
        <dbReference type="ARBA" id="ARBA00023002"/>
    </source>
</evidence>
<dbReference type="PANTHER" id="PTHR43658">
    <property type="entry name" value="SHORT-CHAIN DEHYDROGENASE/REDUCTASE"/>
    <property type="match status" value="1"/>
</dbReference>
<reference evidence="5 6" key="1">
    <citation type="submission" date="2016-10" db="EMBL/GenBank/DDBJ databases">
        <authorList>
            <person name="de Groot N.N."/>
        </authorList>
    </citation>
    <scope>NUCLEOTIDE SEQUENCE [LARGE SCALE GENOMIC DNA]</scope>
    <source>
        <strain evidence="5 6">DSM 25584</strain>
    </source>
</reference>
<dbReference type="STRING" id="1082479.SAMN05216241_10419"/>
<evidence type="ECO:0000256" key="1">
    <source>
        <dbReference type="ARBA" id="ARBA00006484"/>
    </source>
</evidence>
<dbReference type="PRINTS" id="PR00080">
    <property type="entry name" value="SDRFAMILY"/>
</dbReference>
<name>A0A1G7QI43_9PROT</name>
<organism evidence="5 6">
    <name type="scientific">Limimonas halophila</name>
    <dbReference type="NCBI Taxonomy" id="1082479"/>
    <lineage>
        <taxon>Bacteria</taxon>
        <taxon>Pseudomonadati</taxon>
        <taxon>Pseudomonadota</taxon>
        <taxon>Alphaproteobacteria</taxon>
        <taxon>Rhodospirillales</taxon>
        <taxon>Rhodovibrionaceae</taxon>
        <taxon>Limimonas</taxon>
    </lineage>
</organism>
<accession>A0A1G7QI43</accession>
<evidence type="ECO:0000259" key="4">
    <source>
        <dbReference type="SMART" id="SM00822"/>
    </source>
</evidence>
<evidence type="ECO:0000313" key="6">
    <source>
        <dbReference type="Proteomes" id="UP000199415"/>
    </source>
</evidence>
<proteinExistence type="inferred from homology"/>
<dbReference type="PROSITE" id="PS00061">
    <property type="entry name" value="ADH_SHORT"/>
    <property type="match status" value="1"/>
</dbReference>
<keyword evidence="2" id="KW-0560">Oxidoreductase</keyword>
<dbReference type="InterPro" id="IPR036291">
    <property type="entry name" value="NAD(P)-bd_dom_sf"/>
</dbReference>
<dbReference type="OrthoDB" id="9795647at2"/>
<dbReference type="Pfam" id="PF00106">
    <property type="entry name" value="adh_short"/>
    <property type="match status" value="1"/>
</dbReference>
<evidence type="ECO:0000256" key="3">
    <source>
        <dbReference type="RuleBase" id="RU000363"/>
    </source>
</evidence>
<evidence type="ECO:0000313" key="5">
    <source>
        <dbReference type="EMBL" id="SDF98182.1"/>
    </source>
</evidence>
<dbReference type="SUPFAM" id="SSF51735">
    <property type="entry name" value="NAD(P)-binding Rossmann-fold domains"/>
    <property type="match status" value="1"/>
</dbReference>
<dbReference type="Proteomes" id="UP000199415">
    <property type="component" value="Unassembled WGS sequence"/>
</dbReference>
<dbReference type="InterPro" id="IPR002347">
    <property type="entry name" value="SDR_fam"/>
</dbReference>
<dbReference type="InterPro" id="IPR057326">
    <property type="entry name" value="KR_dom"/>
</dbReference>
<comment type="similarity">
    <text evidence="1 3">Belongs to the short-chain dehydrogenases/reductases (SDR) family.</text>
</comment>
<dbReference type="InterPro" id="IPR020904">
    <property type="entry name" value="Sc_DH/Rdtase_CS"/>
</dbReference>
<dbReference type="FunFam" id="3.40.50.720:FF:000215">
    <property type="entry name" value="3-hydroxyacyl-CoA dehydrogenase type-2"/>
    <property type="match status" value="1"/>
</dbReference>
<dbReference type="AlphaFoldDB" id="A0A1G7QI43"/>
<dbReference type="EMBL" id="FNCE01000004">
    <property type="protein sequence ID" value="SDF98182.1"/>
    <property type="molecule type" value="Genomic_DNA"/>
</dbReference>
<gene>
    <name evidence="5" type="ORF">SAMN05216241_10419</name>
</gene>
<dbReference type="GO" id="GO:0016491">
    <property type="term" value="F:oxidoreductase activity"/>
    <property type="evidence" value="ECO:0007669"/>
    <property type="project" value="UniProtKB-KW"/>
</dbReference>
<keyword evidence="6" id="KW-1185">Reference proteome</keyword>
<dbReference type="RefSeq" id="WP_090019422.1">
    <property type="nucleotide sequence ID" value="NZ_FNCE01000004.1"/>
</dbReference>